<protein>
    <recommendedName>
        <fullName evidence="10">C2H2-type domain-containing protein</fullName>
    </recommendedName>
</protein>
<evidence type="ECO:0000313" key="12">
    <source>
        <dbReference type="Proteomes" id="UP000837857"/>
    </source>
</evidence>
<dbReference type="SUPFAM" id="SSF57667">
    <property type="entry name" value="beta-beta-alpha zinc fingers"/>
    <property type="match status" value="5"/>
</dbReference>
<keyword evidence="4 8" id="KW-0863">Zinc-finger</keyword>
<feature type="domain" description="C2H2-type" evidence="10">
    <location>
        <begin position="380"/>
        <end position="407"/>
    </location>
</feature>
<keyword evidence="2" id="KW-0479">Metal-binding</keyword>
<dbReference type="EMBL" id="OW152822">
    <property type="protein sequence ID" value="CAH2037856.1"/>
    <property type="molecule type" value="Genomic_DNA"/>
</dbReference>
<keyword evidence="12" id="KW-1185">Reference proteome</keyword>
<evidence type="ECO:0000259" key="10">
    <source>
        <dbReference type="PROSITE" id="PS50157"/>
    </source>
</evidence>
<evidence type="ECO:0000256" key="3">
    <source>
        <dbReference type="ARBA" id="ARBA00022737"/>
    </source>
</evidence>
<organism evidence="11 12">
    <name type="scientific">Iphiclides podalirius</name>
    <name type="common">scarce swallowtail</name>
    <dbReference type="NCBI Taxonomy" id="110791"/>
    <lineage>
        <taxon>Eukaryota</taxon>
        <taxon>Metazoa</taxon>
        <taxon>Ecdysozoa</taxon>
        <taxon>Arthropoda</taxon>
        <taxon>Hexapoda</taxon>
        <taxon>Insecta</taxon>
        <taxon>Pterygota</taxon>
        <taxon>Neoptera</taxon>
        <taxon>Endopterygota</taxon>
        <taxon>Lepidoptera</taxon>
        <taxon>Glossata</taxon>
        <taxon>Ditrysia</taxon>
        <taxon>Papilionoidea</taxon>
        <taxon>Papilionidae</taxon>
        <taxon>Papilioninae</taxon>
        <taxon>Iphiclides</taxon>
    </lineage>
</organism>
<dbReference type="InterPro" id="IPR050331">
    <property type="entry name" value="Zinc_finger"/>
</dbReference>
<evidence type="ECO:0000256" key="2">
    <source>
        <dbReference type="ARBA" id="ARBA00022723"/>
    </source>
</evidence>
<feature type="domain" description="C2H2-type" evidence="10">
    <location>
        <begin position="309"/>
        <end position="337"/>
    </location>
</feature>
<feature type="domain" description="C2H2-type" evidence="10">
    <location>
        <begin position="542"/>
        <end position="569"/>
    </location>
</feature>
<evidence type="ECO:0000256" key="1">
    <source>
        <dbReference type="ARBA" id="ARBA00004123"/>
    </source>
</evidence>
<dbReference type="PANTHER" id="PTHR16515">
    <property type="entry name" value="PR DOMAIN ZINC FINGER PROTEIN"/>
    <property type="match status" value="1"/>
</dbReference>
<dbReference type="InterPro" id="IPR013087">
    <property type="entry name" value="Znf_C2H2_type"/>
</dbReference>
<evidence type="ECO:0000256" key="4">
    <source>
        <dbReference type="ARBA" id="ARBA00022771"/>
    </source>
</evidence>
<dbReference type="InterPro" id="IPR036236">
    <property type="entry name" value="Znf_C2H2_sf"/>
</dbReference>
<evidence type="ECO:0000313" key="11">
    <source>
        <dbReference type="EMBL" id="CAH2037856.1"/>
    </source>
</evidence>
<feature type="domain" description="C2H2-type" evidence="10">
    <location>
        <begin position="514"/>
        <end position="541"/>
    </location>
</feature>
<dbReference type="Pfam" id="PF12874">
    <property type="entry name" value="zf-met"/>
    <property type="match status" value="1"/>
</dbReference>
<dbReference type="Proteomes" id="UP000837857">
    <property type="component" value="Chromosome 10"/>
</dbReference>
<keyword evidence="6" id="KW-0238">DNA-binding</keyword>
<keyword evidence="3" id="KW-0677">Repeat</keyword>
<dbReference type="SMART" id="SM00355">
    <property type="entry name" value="ZnF_C2H2"/>
    <property type="match status" value="9"/>
</dbReference>
<feature type="domain" description="C2H2-type" evidence="10">
    <location>
        <begin position="98"/>
        <end position="125"/>
    </location>
</feature>
<feature type="domain" description="C2H2-type" evidence="10">
    <location>
        <begin position="282"/>
        <end position="309"/>
    </location>
</feature>
<keyword evidence="7" id="KW-0539">Nucleus</keyword>
<evidence type="ECO:0000256" key="5">
    <source>
        <dbReference type="ARBA" id="ARBA00022833"/>
    </source>
</evidence>
<feature type="region of interest" description="Disordered" evidence="9">
    <location>
        <begin position="1"/>
        <end position="36"/>
    </location>
</feature>
<evidence type="ECO:0000256" key="8">
    <source>
        <dbReference type="PROSITE-ProRule" id="PRU00042"/>
    </source>
</evidence>
<name>A0ABN8HWA7_9NEOP</name>
<dbReference type="Pfam" id="PF00096">
    <property type="entry name" value="zf-C2H2"/>
    <property type="match status" value="8"/>
</dbReference>
<feature type="domain" description="C2H2-type" evidence="10">
    <location>
        <begin position="126"/>
        <end position="153"/>
    </location>
</feature>
<gene>
    <name evidence="11" type="ORF">IPOD504_LOCUS1346</name>
</gene>
<comment type="subcellular location">
    <subcellularLocation>
        <location evidence="1">Nucleus</location>
    </subcellularLocation>
</comment>
<evidence type="ECO:0000256" key="6">
    <source>
        <dbReference type="ARBA" id="ARBA00023125"/>
    </source>
</evidence>
<feature type="region of interest" description="Disordered" evidence="9">
    <location>
        <begin position="468"/>
        <end position="504"/>
    </location>
</feature>
<feature type="domain" description="C2H2-type" evidence="10">
    <location>
        <begin position="154"/>
        <end position="181"/>
    </location>
</feature>
<accession>A0ABN8HWA7</accession>
<evidence type="ECO:0000256" key="9">
    <source>
        <dbReference type="SAM" id="MobiDB-lite"/>
    </source>
</evidence>
<feature type="compositionally biased region" description="Basic and acidic residues" evidence="9">
    <location>
        <begin position="489"/>
        <end position="504"/>
    </location>
</feature>
<sequence>MPLKRKSNISQSPNKARAKKIARHNETSQQAELRRLGQAVRQAAHRAIETSEQSQDRSRPHAAYLAQMRSVEEILRRNLLARSKLARIGRNKNGVTRYTCIECSAEYDDKEKMELHLCTHTNEYRYLCSMCGTGLKRKEHLERHTQEHMEVRPHICPVCEKAFKRKEHLNIHLSIHKGDKTLECGVCEKTFYRKDHLQKHMHTHNKHFLGQVLQQLEESDTVTIKQELEDEEYLNPIITSVTGSVGDTEIKMEMTGNSPEYADTDLGDGVVTDMVYRKMRPHVCPVCNKRYKRRDHLKVHSLTHLKKNKVCSECGKAFHTDEQLLTHINLVHMKAYSMEGDQDGISRLKIMLGDRVDVQMLSDGTDLLVPRTRQPDDRPHVCRICNRKFKRKQHLKVHGNVHTRLSQPTIWCSLCNEGFYSNDQFEQHKCTPWESNSVELNDLSRGAPVEAKKENICSQDYVEVIEDPSVSGSEDQQVEGHKARRSRESKHGRDSSDNSEGYHETELPVPRRVYVCKYCTKPFRRKDHFKIHLHIHTGVKSFFCPDCGKGFYRKDHLQKHSLVHNKVKHRSRRELPDLFPISMLPKEVVPEITIHAPSNTKLRVPLQIKVPYQMVVSMENGEQRAVTIDPQAPSRRH</sequence>
<proteinExistence type="predicted"/>
<dbReference type="PANTHER" id="PTHR16515:SF49">
    <property type="entry name" value="GASTRULA ZINC FINGER PROTEIN XLCGF49.1-LIKE-RELATED"/>
    <property type="match status" value="1"/>
</dbReference>
<feature type="domain" description="C2H2-type" evidence="10">
    <location>
        <begin position="182"/>
        <end position="204"/>
    </location>
</feature>
<dbReference type="PROSITE" id="PS00028">
    <property type="entry name" value="ZINC_FINGER_C2H2_1"/>
    <property type="match status" value="8"/>
</dbReference>
<feature type="non-terminal residue" evidence="11">
    <location>
        <position position="1"/>
    </location>
</feature>
<reference evidence="11" key="1">
    <citation type="submission" date="2022-03" db="EMBL/GenBank/DDBJ databases">
        <authorList>
            <person name="Martin H S."/>
        </authorList>
    </citation>
    <scope>NUCLEOTIDE SEQUENCE</scope>
</reference>
<dbReference type="PROSITE" id="PS50157">
    <property type="entry name" value="ZINC_FINGER_C2H2_2"/>
    <property type="match status" value="9"/>
</dbReference>
<keyword evidence="5" id="KW-0862">Zinc</keyword>
<dbReference type="Gene3D" id="3.30.160.60">
    <property type="entry name" value="Classic Zinc Finger"/>
    <property type="match status" value="7"/>
</dbReference>
<evidence type="ECO:0000256" key="7">
    <source>
        <dbReference type="ARBA" id="ARBA00023242"/>
    </source>
</evidence>